<dbReference type="GO" id="GO:0005634">
    <property type="term" value="C:nucleus"/>
    <property type="evidence" value="ECO:0007669"/>
    <property type="project" value="TreeGrafter"/>
</dbReference>
<evidence type="ECO:0000256" key="2">
    <source>
        <dbReference type="ARBA" id="ARBA00022614"/>
    </source>
</evidence>
<dbReference type="InterPro" id="IPR027038">
    <property type="entry name" value="RanGap"/>
</dbReference>
<dbReference type="GO" id="GO:0031267">
    <property type="term" value="F:small GTPase binding"/>
    <property type="evidence" value="ECO:0007669"/>
    <property type="project" value="TreeGrafter"/>
</dbReference>
<dbReference type="GO" id="GO:0006913">
    <property type="term" value="P:nucleocytoplasmic transport"/>
    <property type="evidence" value="ECO:0007669"/>
    <property type="project" value="TreeGrafter"/>
</dbReference>
<dbReference type="PANTHER" id="PTHR24113">
    <property type="entry name" value="RAN GTPASE-ACTIVATING PROTEIN 1"/>
    <property type="match status" value="1"/>
</dbReference>
<dbReference type="AlphaFoldDB" id="A0AB34IVS8"/>
<dbReference type="PANTHER" id="PTHR24113:SF12">
    <property type="entry name" value="RAN GTPASE-ACTIVATING PROTEIN 1"/>
    <property type="match status" value="1"/>
</dbReference>
<protein>
    <submittedName>
        <fullName evidence="4">Uncharacterized protein</fullName>
    </submittedName>
</protein>
<evidence type="ECO:0000256" key="1">
    <source>
        <dbReference type="ARBA" id="ARBA00022468"/>
    </source>
</evidence>
<dbReference type="SMART" id="SM00368">
    <property type="entry name" value="LRR_RI"/>
    <property type="match status" value="3"/>
</dbReference>
<dbReference type="GO" id="GO:0005829">
    <property type="term" value="C:cytosol"/>
    <property type="evidence" value="ECO:0007669"/>
    <property type="project" value="TreeGrafter"/>
</dbReference>
<keyword evidence="3" id="KW-0677">Repeat</keyword>
<organism evidence="4 5">
    <name type="scientific">Prymnesium parvum</name>
    <name type="common">Toxic golden alga</name>
    <dbReference type="NCBI Taxonomy" id="97485"/>
    <lineage>
        <taxon>Eukaryota</taxon>
        <taxon>Haptista</taxon>
        <taxon>Haptophyta</taxon>
        <taxon>Prymnesiophyceae</taxon>
        <taxon>Prymnesiales</taxon>
        <taxon>Prymnesiaceae</taxon>
        <taxon>Prymnesium</taxon>
    </lineage>
</organism>
<dbReference type="SUPFAM" id="SSF52047">
    <property type="entry name" value="RNI-like"/>
    <property type="match status" value="1"/>
</dbReference>
<reference evidence="4 5" key="1">
    <citation type="journal article" date="2024" name="Science">
        <title>Giant polyketide synthase enzymes in the biosynthesis of giant marine polyether toxins.</title>
        <authorList>
            <person name="Fallon T.R."/>
            <person name="Shende V.V."/>
            <person name="Wierzbicki I.H."/>
            <person name="Pendleton A.L."/>
            <person name="Watervoot N.F."/>
            <person name="Auber R.P."/>
            <person name="Gonzalez D.J."/>
            <person name="Wisecaver J.H."/>
            <person name="Moore B.S."/>
        </authorList>
    </citation>
    <scope>NUCLEOTIDE SEQUENCE [LARGE SCALE GENOMIC DNA]</scope>
    <source>
        <strain evidence="4 5">12B1</strain>
    </source>
</reference>
<dbReference type="InterPro" id="IPR001611">
    <property type="entry name" value="Leu-rich_rpt"/>
</dbReference>
<dbReference type="EMBL" id="JBGBPQ010000017">
    <property type="protein sequence ID" value="KAL1507977.1"/>
    <property type="molecule type" value="Genomic_DNA"/>
</dbReference>
<evidence type="ECO:0000313" key="5">
    <source>
        <dbReference type="Proteomes" id="UP001515480"/>
    </source>
</evidence>
<dbReference type="Proteomes" id="UP001515480">
    <property type="component" value="Unassembled WGS sequence"/>
</dbReference>
<dbReference type="Pfam" id="PF13516">
    <property type="entry name" value="LRR_6"/>
    <property type="match status" value="2"/>
</dbReference>
<keyword evidence="5" id="KW-1185">Reference proteome</keyword>
<evidence type="ECO:0000256" key="3">
    <source>
        <dbReference type="ARBA" id="ARBA00022737"/>
    </source>
</evidence>
<dbReference type="InterPro" id="IPR032675">
    <property type="entry name" value="LRR_dom_sf"/>
</dbReference>
<sequence length="400" mass="44011">MADLYAPHTFKLCGHGLELKTSLDAKWRAKPFFTACVSPFLLKYNLKASKADPAEGKEEFVSAGLKRVEVDGAEAPLPSPTTPTSAVVPLKAEKVELFFGLPPPSSVRLAVAANGIEFTFTLDGKWLRKPFMEAVVRPFVHMHNKRTHAPVEAAQLLEMRVDGVRLRGKEMAAPKGHATALDVLGYYTSRVELFFSHEAIANAEKTAAQPSFRWKVSMSAHEYNRATHLDWQVQGFNAADGAAMARELQAHALPELKEIYLYQNNLRCEGLSALAAVLNKSKMPKLRQLHLGKNRIGDEGVISLCRQCDLHLMILSLHTNEIGDSGCQALADALAAGTLDIDKLDLHTNQRISEVGRASLKRVRANANFDAPLELDYGTPFIPRQLTAQRYVPGPNGDNP</sequence>
<dbReference type="GO" id="GO:0005096">
    <property type="term" value="F:GTPase activator activity"/>
    <property type="evidence" value="ECO:0007669"/>
    <property type="project" value="UniProtKB-KW"/>
</dbReference>
<keyword evidence="1" id="KW-0343">GTPase activation</keyword>
<name>A0AB34IVS8_PRYPA</name>
<evidence type="ECO:0000313" key="4">
    <source>
        <dbReference type="EMBL" id="KAL1507977.1"/>
    </source>
</evidence>
<comment type="caution">
    <text evidence="4">The sequence shown here is derived from an EMBL/GenBank/DDBJ whole genome shotgun (WGS) entry which is preliminary data.</text>
</comment>
<keyword evidence="2" id="KW-0433">Leucine-rich repeat</keyword>
<proteinExistence type="predicted"/>
<dbReference type="Gene3D" id="3.80.10.10">
    <property type="entry name" value="Ribonuclease Inhibitor"/>
    <property type="match status" value="1"/>
</dbReference>
<dbReference type="GO" id="GO:0048471">
    <property type="term" value="C:perinuclear region of cytoplasm"/>
    <property type="evidence" value="ECO:0007669"/>
    <property type="project" value="TreeGrafter"/>
</dbReference>
<gene>
    <name evidence="4" type="ORF">AB1Y20_007579</name>
</gene>
<accession>A0AB34IVS8</accession>